<keyword evidence="5" id="KW-1185">Reference proteome</keyword>
<dbReference type="Pfam" id="PF16925">
    <property type="entry name" value="TetR_C_13"/>
    <property type="match status" value="1"/>
</dbReference>
<dbReference type="EMBL" id="JBBIAA010000043">
    <property type="protein sequence ID" value="MEJ5946952.1"/>
    <property type="molecule type" value="Genomic_DNA"/>
</dbReference>
<accession>A0ABU8RPE8</accession>
<evidence type="ECO:0000313" key="4">
    <source>
        <dbReference type="EMBL" id="MEJ5946952.1"/>
    </source>
</evidence>
<keyword evidence="1" id="KW-0805">Transcription regulation</keyword>
<dbReference type="RefSeq" id="WP_339576325.1">
    <property type="nucleotide sequence ID" value="NZ_JBBIAA010000043.1"/>
</dbReference>
<dbReference type="Gene3D" id="1.10.357.10">
    <property type="entry name" value="Tetracycline Repressor, domain 2"/>
    <property type="match status" value="1"/>
</dbReference>
<dbReference type="InterPro" id="IPR011075">
    <property type="entry name" value="TetR_C"/>
</dbReference>
<gene>
    <name evidence="4" type="ORF">WDZ17_16785</name>
</gene>
<evidence type="ECO:0000256" key="2">
    <source>
        <dbReference type="ARBA" id="ARBA00023163"/>
    </source>
</evidence>
<name>A0ABU8RPE8_9ACTN</name>
<organism evidence="4 5">
    <name type="scientific">Pseudokineococcus basanitobsidens</name>
    <dbReference type="NCBI Taxonomy" id="1926649"/>
    <lineage>
        <taxon>Bacteria</taxon>
        <taxon>Bacillati</taxon>
        <taxon>Actinomycetota</taxon>
        <taxon>Actinomycetes</taxon>
        <taxon>Kineosporiales</taxon>
        <taxon>Kineosporiaceae</taxon>
        <taxon>Pseudokineococcus</taxon>
    </lineage>
</organism>
<dbReference type="SUPFAM" id="SSF48498">
    <property type="entry name" value="Tetracyclin repressor-like, C-terminal domain"/>
    <property type="match status" value="1"/>
</dbReference>
<keyword evidence="2" id="KW-0804">Transcription</keyword>
<evidence type="ECO:0000259" key="3">
    <source>
        <dbReference type="Pfam" id="PF16925"/>
    </source>
</evidence>
<feature type="domain" description="Tetracyclin repressor-like C-terminal" evidence="3">
    <location>
        <begin position="103"/>
        <end position="171"/>
    </location>
</feature>
<protein>
    <submittedName>
        <fullName evidence="4">TetR family transcriptional regulator C-terminal domain-containing protein</fullName>
    </submittedName>
</protein>
<proteinExistence type="predicted"/>
<evidence type="ECO:0000313" key="5">
    <source>
        <dbReference type="Proteomes" id="UP001387100"/>
    </source>
</evidence>
<comment type="caution">
    <text evidence="4">The sequence shown here is derived from an EMBL/GenBank/DDBJ whole genome shotgun (WGS) entry which is preliminary data.</text>
</comment>
<dbReference type="InterPro" id="IPR036271">
    <property type="entry name" value="Tet_transcr_reg_TetR-rel_C_sf"/>
</dbReference>
<sequence>MARPRMMTDEEVLERISAAVGDSPWTLTGAAQAAGLHPSTLIKRFGSRGGVLLALSRRWVEAVPNGPAGEDPYGELMAWAASLSVRGLGTGAVLARLDMLAEDLRTPELRDLLHQGWQRQTDYLAVLVQAAVDRGDLRTTTPPALVARLLMDTASGALLRAAVAPDPAQADPCTAVHDLLEALK</sequence>
<reference evidence="4 5" key="1">
    <citation type="journal article" date="2017" name="Int. J. Syst. Evol. Microbiol.">
        <title>Pseudokineococcus basanitobsidens sp. nov., isolated from volcanic rock.</title>
        <authorList>
            <person name="Lee D.W."/>
            <person name="Park M.Y."/>
            <person name="Kim J.J."/>
            <person name="Kim B.S."/>
        </authorList>
    </citation>
    <scope>NUCLEOTIDE SEQUENCE [LARGE SCALE GENOMIC DNA]</scope>
    <source>
        <strain evidence="4 5">DSM 103726</strain>
    </source>
</reference>
<evidence type="ECO:0000256" key="1">
    <source>
        <dbReference type="ARBA" id="ARBA00023015"/>
    </source>
</evidence>
<dbReference type="Proteomes" id="UP001387100">
    <property type="component" value="Unassembled WGS sequence"/>
</dbReference>